<dbReference type="AlphaFoldDB" id="A0A1V3KWG8"/>
<evidence type="ECO:0000313" key="2">
    <source>
        <dbReference type="EMBL" id="OOF81999.1"/>
    </source>
</evidence>
<dbReference type="Proteomes" id="UP000188573">
    <property type="component" value="Unassembled WGS sequence"/>
</dbReference>
<reference evidence="2 3" key="1">
    <citation type="submission" date="2016-10" db="EMBL/GenBank/DDBJ databases">
        <title>Rodentibacter gen. nov. and new species.</title>
        <authorList>
            <person name="Christensen H."/>
        </authorList>
    </citation>
    <scope>NUCLEOTIDE SEQUENCE [LARGE SCALE GENOMIC DNA]</scope>
    <source>
        <strain evidence="2 3">Ac81</strain>
    </source>
</reference>
<accession>A0A1V3KWG8</accession>
<feature type="transmembrane region" description="Helical" evidence="1">
    <location>
        <begin position="162"/>
        <end position="184"/>
    </location>
</feature>
<dbReference type="EMBL" id="MLAG01000037">
    <property type="protein sequence ID" value="OOF81999.1"/>
    <property type="molecule type" value="Genomic_DNA"/>
</dbReference>
<protein>
    <submittedName>
        <fullName evidence="2">Uncharacterized protein</fullName>
    </submittedName>
</protein>
<comment type="caution">
    <text evidence="2">The sequence shown here is derived from an EMBL/GenBank/DDBJ whole genome shotgun (WGS) entry which is preliminary data.</text>
</comment>
<gene>
    <name evidence="2" type="ORF">BKG92_07725</name>
</gene>
<feature type="transmembrane region" description="Helical" evidence="1">
    <location>
        <begin position="12"/>
        <end position="37"/>
    </location>
</feature>
<evidence type="ECO:0000256" key="1">
    <source>
        <dbReference type="SAM" id="Phobius"/>
    </source>
</evidence>
<evidence type="ECO:0000313" key="3">
    <source>
        <dbReference type="Proteomes" id="UP000188573"/>
    </source>
</evidence>
<keyword evidence="3" id="KW-1185">Reference proteome</keyword>
<sequence>MVKFRHSCFDEIFMDTIILIIIYLVAVFSIIFVNHVIDKANSRYFYRQLERLFIQQKLTSYNFALLIKETKVKQFYIPSNLRTLYFKMLLDENIDEARLQYLLNLLDEYENKLNSNLNLLPSTLKEKFQLLRSKDNEAIIAQIVEVIIDIYFSDKKYKKLSFILGILSFFLTIIGTLPIIFNYFST</sequence>
<name>A0A1V3KWG8_9PAST</name>
<organism evidence="2 3">
    <name type="scientific">Rodentibacter ratti</name>
    <dbReference type="NCBI Taxonomy" id="1906745"/>
    <lineage>
        <taxon>Bacteria</taxon>
        <taxon>Pseudomonadati</taxon>
        <taxon>Pseudomonadota</taxon>
        <taxon>Gammaproteobacteria</taxon>
        <taxon>Pasteurellales</taxon>
        <taxon>Pasteurellaceae</taxon>
        <taxon>Rodentibacter</taxon>
    </lineage>
</organism>
<proteinExistence type="predicted"/>
<keyword evidence="1" id="KW-1133">Transmembrane helix</keyword>
<keyword evidence="1" id="KW-0472">Membrane</keyword>
<keyword evidence="1" id="KW-0812">Transmembrane</keyword>